<dbReference type="Proteomes" id="UP000076761">
    <property type="component" value="Unassembled WGS sequence"/>
</dbReference>
<evidence type="ECO:0000313" key="2">
    <source>
        <dbReference type="EMBL" id="KZT24048.1"/>
    </source>
</evidence>
<sequence length="257" mass="28806">VIVLIRSHKGRTPVPSGYGSRSSFDFRRALIEDEMNNNKLNLLRGLVAYKQALLRDNFRCVVSGKMDKQSWNSTVKGGACGTQCAHIFGEIINTDLGEKAKVSAVQAIVVKKFFILEIYISKELAGAQIHRLDNILTLDSNLHEYFDNLKLWFEATETANRYNVVSTLDVVFHKDGFNVPHVVTFQFAQELALPNPRYLHIHASCCRVAHMSGAIGYYELLDDDDDEYDSTGVVPADVLAARLYDISISQSYLSDPV</sequence>
<dbReference type="OrthoDB" id="2104739at2759"/>
<dbReference type="InParanoid" id="A0A165RMY0"/>
<proteinExistence type="predicted"/>
<evidence type="ECO:0000313" key="3">
    <source>
        <dbReference type="Proteomes" id="UP000076761"/>
    </source>
</evidence>
<reference evidence="2 3" key="1">
    <citation type="journal article" date="2016" name="Mol. Biol. Evol.">
        <title>Comparative Genomics of Early-Diverging Mushroom-Forming Fungi Provides Insights into the Origins of Lignocellulose Decay Capabilities.</title>
        <authorList>
            <person name="Nagy L.G."/>
            <person name="Riley R."/>
            <person name="Tritt A."/>
            <person name="Adam C."/>
            <person name="Daum C."/>
            <person name="Floudas D."/>
            <person name="Sun H."/>
            <person name="Yadav J.S."/>
            <person name="Pangilinan J."/>
            <person name="Larsson K.H."/>
            <person name="Matsuura K."/>
            <person name="Barry K."/>
            <person name="Labutti K."/>
            <person name="Kuo R."/>
            <person name="Ohm R.A."/>
            <person name="Bhattacharya S.S."/>
            <person name="Shirouzu T."/>
            <person name="Yoshinaga Y."/>
            <person name="Martin F.M."/>
            <person name="Grigoriev I.V."/>
            <person name="Hibbett D.S."/>
        </authorList>
    </citation>
    <scope>NUCLEOTIDE SEQUENCE [LARGE SCALE GENOMIC DNA]</scope>
    <source>
        <strain evidence="2 3">HHB14362 ss-1</strain>
    </source>
</reference>
<gene>
    <name evidence="2" type="ORF">NEOLEDRAFT_1068101</name>
</gene>
<dbReference type="EMBL" id="KV425580">
    <property type="protein sequence ID" value="KZT24048.1"/>
    <property type="molecule type" value="Genomic_DNA"/>
</dbReference>
<dbReference type="InterPro" id="IPR003615">
    <property type="entry name" value="HNH_nuc"/>
</dbReference>
<name>A0A165RMY0_9AGAM</name>
<accession>A0A165RMY0</accession>
<dbReference type="Pfam" id="PF13391">
    <property type="entry name" value="HNH_2"/>
    <property type="match status" value="1"/>
</dbReference>
<keyword evidence="3" id="KW-1185">Reference proteome</keyword>
<dbReference type="STRING" id="1314782.A0A165RMY0"/>
<feature type="non-terminal residue" evidence="2">
    <location>
        <position position="1"/>
    </location>
</feature>
<evidence type="ECO:0000259" key="1">
    <source>
        <dbReference type="Pfam" id="PF13391"/>
    </source>
</evidence>
<organism evidence="2 3">
    <name type="scientific">Neolentinus lepideus HHB14362 ss-1</name>
    <dbReference type="NCBI Taxonomy" id="1314782"/>
    <lineage>
        <taxon>Eukaryota</taxon>
        <taxon>Fungi</taxon>
        <taxon>Dikarya</taxon>
        <taxon>Basidiomycota</taxon>
        <taxon>Agaricomycotina</taxon>
        <taxon>Agaricomycetes</taxon>
        <taxon>Gloeophyllales</taxon>
        <taxon>Gloeophyllaceae</taxon>
        <taxon>Neolentinus</taxon>
    </lineage>
</organism>
<dbReference type="AlphaFoldDB" id="A0A165RMY0"/>
<feature type="domain" description="HNH nuclease" evidence="1">
    <location>
        <begin position="60"/>
        <end position="152"/>
    </location>
</feature>
<protein>
    <recommendedName>
        <fullName evidence="1">HNH nuclease domain-containing protein</fullName>
    </recommendedName>
</protein>